<name>A0A8B5YD57_BACLI</name>
<organism evidence="1 2">
    <name type="scientific">Bacillus licheniformis</name>
    <dbReference type="NCBI Taxonomy" id="1402"/>
    <lineage>
        <taxon>Bacteria</taxon>
        <taxon>Bacillati</taxon>
        <taxon>Bacillota</taxon>
        <taxon>Bacilli</taxon>
        <taxon>Bacillales</taxon>
        <taxon>Bacillaceae</taxon>
        <taxon>Bacillus</taxon>
    </lineage>
</organism>
<proteinExistence type="predicted"/>
<accession>A0A8B5YD57</accession>
<evidence type="ECO:0000313" key="2">
    <source>
        <dbReference type="Proteomes" id="UP000435910"/>
    </source>
</evidence>
<comment type="caution">
    <text evidence="1">The sequence shown here is derived from an EMBL/GenBank/DDBJ whole genome shotgun (WGS) entry which is preliminary data.</text>
</comment>
<dbReference type="Proteomes" id="UP000435910">
    <property type="component" value="Unassembled WGS sequence"/>
</dbReference>
<evidence type="ECO:0000313" key="1">
    <source>
        <dbReference type="EMBL" id="TWL28649.1"/>
    </source>
</evidence>
<protein>
    <submittedName>
        <fullName evidence="1">Uncharacterized protein</fullName>
    </submittedName>
</protein>
<sequence>MLSFLPGYDHEKRTGGKMIRGTEEFDRLKAPSAGQIKGLSIYGELNERGVEFTVLNMRENHDRIHKMRSKKSVKTGFF</sequence>
<dbReference type="EMBL" id="NILC01000021">
    <property type="protein sequence ID" value="TWL28649.1"/>
    <property type="molecule type" value="Genomic_DNA"/>
</dbReference>
<dbReference type="AlphaFoldDB" id="A0A8B5YD57"/>
<reference evidence="1 2" key="1">
    <citation type="submission" date="2019-06" db="EMBL/GenBank/DDBJ databases">
        <title>Genome sequence analysis of &gt;100 Bacillus licheniformis strains suggests intrinsic resistance to this species.</title>
        <authorList>
            <person name="Wels M."/>
            <person name="Siezen R.J."/>
            <person name="Johansen E."/>
            <person name="Stuer-Lauridsen B."/>
            <person name="Bjerre K."/>
            <person name="Nielsen B.K.K."/>
        </authorList>
    </citation>
    <scope>NUCLEOTIDE SEQUENCE [LARGE SCALE GENOMIC DNA]</scope>
    <source>
        <strain evidence="1 2">BAC-16736</strain>
    </source>
</reference>
<gene>
    <name evidence="1" type="ORF">CHCC16736_3251</name>
</gene>